<protein>
    <submittedName>
        <fullName evidence="1">Uncharacterized protein</fullName>
    </submittedName>
</protein>
<accession>A0A6V8LDA8</accession>
<evidence type="ECO:0000313" key="2">
    <source>
        <dbReference type="Proteomes" id="UP000482960"/>
    </source>
</evidence>
<keyword evidence="2" id="KW-1185">Reference proteome</keyword>
<reference evidence="1 2" key="2">
    <citation type="submission" date="2020-03" db="EMBL/GenBank/DDBJ databases">
        <authorList>
            <person name="Ichikawa N."/>
            <person name="Kimura A."/>
            <person name="Kitahashi Y."/>
            <person name="Uohara A."/>
        </authorList>
    </citation>
    <scope>NUCLEOTIDE SEQUENCE [LARGE SCALE GENOMIC DNA]</scope>
    <source>
        <strain evidence="1 2">NBRC 108638</strain>
    </source>
</reference>
<organism evidence="1 2">
    <name type="scientific">Phytohabitans rumicis</name>
    <dbReference type="NCBI Taxonomy" id="1076125"/>
    <lineage>
        <taxon>Bacteria</taxon>
        <taxon>Bacillati</taxon>
        <taxon>Actinomycetota</taxon>
        <taxon>Actinomycetes</taxon>
        <taxon>Micromonosporales</taxon>
        <taxon>Micromonosporaceae</taxon>
    </lineage>
</organism>
<reference evidence="1 2" key="1">
    <citation type="submission" date="2020-03" db="EMBL/GenBank/DDBJ databases">
        <title>Whole genome shotgun sequence of Phytohabitans rumicis NBRC 108638.</title>
        <authorList>
            <person name="Komaki H."/>
            <person name="Tamura T."/>
        </authorList>
    </citation>
    <scope>NUCLEOTIDE SEQUENCE [LARGE SCALE GENOMIC DNA]</scope>
    <source>
        <strain evidence="1 2">NBRC 108638</strain>
    </source>
</reference>
<evidence type="ECO:0000313" key="1">
    <source>
        <dbReference type="EMBL" id="GFJ95212.1"/>
    </source>
</evidence>
<comment type="caution">
    <text evidence="1">The sequence shown here is derived from an EMBL/GenBank/DDBJ whole genome shotgun (WGS) entry which is preliminary data.</text>
</comment>
<dbReference type="RefSeq" id="WP_173082713.1">
    <property type="nucleotide sequence ID" value="NZ_BAABJB010000012.1"/>
</dbReference>
<dbReference type="Proteomes" id="UP000482960">
    <property type="component" value="Unassembled WGS sequence"/>
</dbReference>
<dbReference type="EMBL" id="BLPG01000001">
    <property type="protein sequence ID" value="GFJ95212.1"/>
    <property type="molecule type" value="Genomic_DNA"/>
</dbReference>
<gene>
    <name evidence="1" type="ORF">Prum_088540</name>
</gene>
<sequence>MTVPAIDYTDKDFRSLRAALLRLAQQRLPEWTDQSPADLGMLLVDMFAYVGDVILYYQDRIASEMFPSTATERDSVVDLLRLVGYELSPATPAAADLTLTFADPSGPQTVVVPHGARFASRPPSGAPVEFTYLGPDLALALRSDQLRAGVDSEGRPVRRYDNLPVEQSRVIGPAVLGSSTGEPNQTFRLPDQAVFVESVVVEVEEGAGWVVWDRRDSLLFDIASDGRAVLSHPEARHYQVLVDGTGTAHVVFGAGRTPPVGAGNVRATYRVCLGGAGNVAAGAITAALTTIPTLQAVTNPRGAAGGSDAERADHAIRFAPFAFRAINRAVTASDYVALIQRTGAVAKVRARSQAWNQVDVYVAPAGSAGRPVPETLRRRLVGYLEDKRMAGTLVRVLDARYVAVDIVAEVVTDERFAADTVISGVEAAIARVLAFDGVDFGQTVYLSDFYAAVEATEGVVAVTITRFRRQDQPALDPDAQLAQHHLPPLAALPAFLRDAVSLDVPAEGRIELGEFEIPALGALDVRLREAR</sequence>
<dbReference type="AlphaFoldDB" id="A0A6V8LDA8"/>
<name>A0A6V8LDA8_9ACTN</name>
<proteinExistence type="predicted"/>